<dbReference type="CDD" id="cd21608">
    <property type="entry name" value="RRM2_NsCP33_like"/>
    <property type="match status" value="1"/>
</dbReference>
<name>A0ABU8XTK0_9PROT</name>
<dbReference type="PROSITE" id="PS50102">
    <property type="entry name" value="RRM"/>
    <property type="match status" value="1"/>
</dbReference>
<accession>A0ABU8XTK0</accession>
<evidence type="ECO:0000256" key="2">
    <source>
        <dbReference type="SAM" id="MobiDB-lite"/>
    </source>
</evidence>
<protein>
    <submittedName>
        <fullName evidence="4">RNA-binding protein</fullName>
    </submittedName>
</protein>
<organism evidence="4 5">
    <name type="scientific">Benzoatithermus flavus</name>
    <dbReference type="NCBI Taxonomy" id="3108223"/>
    <lineage>
        <taxon>Bacteria</taxon>
        <taxon>Pseudomonadati</taxon>
        <taxon>Pseudomonadota</taxon>
        <taxon>Alphaproteobacteria</taxon>
        <taxon>Geminicoccales</taxon>
        <taxon>Geminicoccaceae</taxon>
        <taxon>Benzoatithermus</taxon>
    </lineage>
</organism>
<dbReference type="EMBL" id="JBBLZC010000015">
    <property type="protein sequence ID" value="MEK0084535.1"/>
    <property type="molecule type" value="Genomic_DNA"/>
</dbReference>
<dbReference type="SMART" id="SM00360">
    <property type="entry name" value="RRM"/>
    <property type="match status" value="1"/>
</dbReference>
<sequence>MSCKLFVANFPYSTTSDELSGLFSTHGNVLSVKIATDRETGRSRGFGFIEMGSEQEADNAIRELDGYQIGGRSLAVRVAEERARPGGPGGPRGPRGPRSENGGGGFGGPRGGGFGGPRGPRDDMGGGGGFGRGPRGPRSGPRF</sequence>
<dbReference type="InterPro" id="IPR012677">
    <property type="entry name" value="Nucleotide-bd_a/b_plait_sf"/>
</dbReference>
<dbReference type="PANTHER" id="PTHR48027">
    <property type="entry name" value="HETEROGENEOUS NUCLEAR RIBONUCLEOPROTEIN 87F-RELATED"/>
    <property type="match status" value="1"/>
</dbReference>
<dbReference type="InterPro" id="IPR000504">
    <property type="entry name" value="RRM_dom"/>
</dbReference>
<dbReference type="InterPro" id="IPR048289">
    <property type="entry name" value="RRM2_NsCP33-like"/>
</dbReference>
<gene>
    <name evidence="4" type="ORF">U1T56_15365</name>
</gene>
<feature type="domain" description="RRM" evidence="3">
    <location>
        <begin position="3"/>
        <end position="81"/>
    </location>
</feature>
<proteinExistence type="predicted"/>
<dbReference type="Pfam" id="PF00076">
    <property type="entry name" value="RRM_1"/>
    <property type="match status" value="1"/>
</dbReference>
<dbReference type="InterPro" id="IPR052462">
    <property type="entry name" value="SLIRP/GR-RBP-like"/>
</dbReference>
<dbReference type="InterPro" id="IPR035979">
    <property type="entry name" value="RBD_domain_sf"/>
</dbReference>
<reference evidence="4 5" key="1">
    <citation type="submission" date="2024-01" db="EMBL/GenBank/DDBJ databases">
        <title>Multi-omics insights into the function and evolution of sodium benzoate biodegradation pathways in Benzoatithermus flavus gen. nov., sp. nov. from hot spring.</title>
        <authorList>
            <person name="Hu C.-J."/>
            <person name="Li W.-J."/>
        </authorList>
    </citation>
    <scope>NUCLEOTIDE SEQUENCE [LARGE SCALE GENOMIC DNA]</scope>
    <source>
        <strain evidence="4 5">SYSU G07066</strain>
    </source>
</reference>
<keyword evidence="1" id="KW-0694">RNA-binding</keyword>
<evidence type="ECO:0000313" key="5">
    <source>
        <dbReference type="Proteomes" id="UP001375743"/>
    </source>
</evidence>
<feature type="compositionally biased region" description="Gly residues" evidence="2">
    <location>
        <begin position="101"/>
        <end position="118"/>
    </location>
</feature>
<comment type="caution">
    <text evidence="4">The sequence shown here is derived from an EMBL/GenBank/DDBJ whole genome shotgun (WGS) entry which is preliminary data.</text>
</comment>
<dbReference type="SUPFAM" id="SSF54928">
    <property type="entry name" value="RNA-binding domain, RBD"/>
    <property type="match status" value="1"/>
</dbReference>
<dbReference type="Gene3D" id="3.30.70.330">
    <property type="match status" value="1"/>
</dbReference>
<evidence type="ECO:0000256" key="1">
    <source>
        <dbReference type="ARBA" id="ARBA00022884"/>
    </source>
</evidence>
<feature type="region of interest" description="Disordered" evidence="2">
    <location>
        <begin position="78"/>
        <end position="143"/>
    </location>
</feature>
<keyword evidence="5" id="KW-1185">Reference proteome</keyword>
<evidence type="ECO:0000259" key="3">
    <source>
        <dbReference type="PROSITE" id="PS50102"/>
    </source>
</evidence>
<dbReference type="RefSeq" id="WP_418160386.1">
    <property type="nucleotide sequence ID" value="NZ_JBBLZC010000015.1"/>
</dbReference>
<dbReference type="Proteomes" id="UP001375743">
    <property type="component" value="Unassembled WGS sequence"/>
</dbReference>
<evidence type="ECO:0000313" key="4">
    <source>
        <dbReference type="EMBL" id="MEK0084535.1"/>
    </source>
</evidence>
<feature type="compositionally biased region" description="Gly residues" evidence="2">
    <location>
        <begin position="125"/>
        <end position="134"/>
    </location>
</feature>